<dbReference type="EMBL" id="JWZX01002732">
    <property type="protein sequence ID" value="KOO27312.1"/>
    <property type="molecule type" value="Genomic_DNA"/>
</dbReference>
<protein>
    <submittedName>
        <fullName evidence="2">Uncharacterized protein</fullName>
    </submittedName>
</protein>
<dbReference type="GO" id="GO:0060271">
    <property type="term" value="P:cilium assembly"/>
    <property type="evidence" value="ECO:0007669"/>
    <property type="project" value="TreeGrafter"/>
</dbReference>
<dbReference type="PANTHER" id="PTHR24274:SF1">
    <property type="entry name" value="CILIA- AND FLAGELLA-ASSOCIATED PROTEIN 161"/>
    <property type="match status" value="1"/>
</dbReference>
<name>A0A0M0JLU8_9EUKA</name>
<evidence type="ECO:0000313" key="2">
    <source>
        <dbReference type="EMBL" id="KOO27312.1"/>
    </source>
</evidence>
<comment type="caution">
    <text evidence="2">The sequence shown here is derived from an EMBL/GenBank/DDBJ whole genome shotgun (WGS) entry which is preliminary data.</text>
</comment>
<evidence type="ECO:0000313" key="3">
    <source>
        <dbReference type="Proteomes" id="UP000037460"/>
    </source>
</evidence>
<sequence>PSLVSPLKRAAAPQVFEDLHRGHRRGRDESSDHIHAAAADGIRRLLSALPCGQLGGGRVPAGAEDAGALCQRECRHAHQPDALEHPQQCSGPCNARAGTRRWCPQIWRHHNMVGRLSAAQGGVVAFDTANRVDLAQEAYAVTRTGEANAVACKRTAWTVTPLAGGPKDGLLRIGMPFALSCTGADGRTLYLQSQRYTLHNQNYAGSGGSGSLAVVVPALSADTVWKVVVLDPSDLAQLESMNQPVPANTYVSLQHANTCSLLYTATDKFVKNKYNGEYLVSVLTDTSINKGVWGKRIGAAVGAGNHFAFTTASA</sequence>
<dbReference type="Proteomes" id="UP000037460">
    <property type="component" value="Unassembled WGS sequence"/>
</dbReference>
<reference evidence="3" key="1">
    <citation type="journal article" date="2015" name="PLoS Genet.">
        <title>Genome Sequence and Transcriptome Analyses of Chrysochromulina tobin: Metabolic Tools for Enhanced Algal Fitness in the Prominent Order Prymnesiales (Haptophyceae).</title>
        <authorList>
            <person name="Hovde B.T."/>
            <person name="Deodato C.R."/>
            <person name="Hunsperger H.M."/>
            <person name="Ryken S.A."/>
            <person name="Yost W."/>
            <person name="Jha R.K."/>
            <person name="Patterson J."/>
            <person name="Monnat R.J. Jr."/>
            <person name="Barlow S.B."/>
            <person name="Starkenburg S.R."/>
            <person name="Cattolico R.A."/>
        </authorList>
    </citation>
    <scope>NUCLEOTIDE SEQUENCE</scope>
    <source>
        <strain evidence="3">CCMP291</strain>
    </source>
</reference>
<organism evidence="2 3">
    <name type="scientific">Chrysochromulina tobinii</name>
    <dbReference type="NCBI Taxonomy" id="1460289"/>
    <lineage>
        <taxon>Eukaryota</taxon>
        <taxon>Haptista</taxon>
        <taxon>Haptophyta</taxon>
        <taxon>Prymnesiophyceae</taxon>
        <taxon>Prymnesiales</taxon>
        <taxon>Chrysochromulinaceae</taxon>
        <taxon>Chrysochromulina</taxon>
    </lineage>
</organism>
<evidence type="ECO:0000256" key="1">
    <source>
        <dbReference type="SAM" id="MobiDB-lite"/>
    </source>
</evidence>
<feature type="non-terminal residue" evidence="2">
    <location>
        <position position="1"/>
    </location>
</feature>
<accession>A0A0M0JLU8</accession>
<dbReference type="GO" id="GO:0031514">
    <property type="term" value="C:motile cilium"/>
    <property type="evidence" value="ECO:0007669"/>
    <property type="project" value="TreeGrafter"/>
</dbReference>
<dbReference type="InterPro" id="IPR055325">
    <property type="entry name" value="CF161"/>
</dbReference>
<dbReference type="AlphaFoldDB" id="A0A0M0JLU8"/>
<dbReference type="PANTHER" id="PTHR24274">
    <property type="entry name" value="CILIA- AND FLAGELLA-ASSOCIATED PROTEIN 161"/>
    <property type="match status" value="1"/>
</dbReference>
<proteinExistence type="predicted"/>
<keyword evidence="3" id="KW-1185">Reference proteome</keyword>
<gene>
    <name evidence="2" type="ORF">Ctob_002290</name>
</gene>
<feature type="region of interest" description="Disordered" evidence="1">
    <location>
        <begin position="1"/>
        <end position="32"/>
    </location>
</feature>